<organism evidence="1 2">
    <name type="scientific">Ceratopteris richardii</name>
    <name type="common">Triangle waterfern</name>
    <dbReference type="NCBI Taxonomy" id="49495"/>
    <lineage>
        <taxon>Eukaryota</taxon>
        <taxon>Viridiplantae</taxon>
        <taxon>Streptophyta</taxon>
        <taxon>Embryophyta</taxon>
        <taxon>Tracheophyta</taxon>
        <taxon>Polypodiopsida</taxon>
        <taxon>Polypodiidae</taxon>
        <taxon>Polypodiales</taxon>
        <taxon>Pteridineae</taxon>
        <taxon>Pteridaceae</taxon>
        <taxon>Parkerioideae</taxon>
        <taxon>Ceratopteris</taxon>
    </lineage>
</organism>
<evidence type="ECO:0000313" key="2">
    <source>
        <dbReference type="Proteomes" id="UP000825935"/>
    </source>
</evidence>
<reference evidence="1" key="1">
    <citation type="submission" date="2021-08" db="EMBL/GenBank/DDBJ databases">
        <title>WGS assembly of Ceratopteris richardii.</title>
        <authorList>
            <person name="Marchant D.B."/>
            <person name="Chen G."/>
            <person name="Jenkins J."/>
            <person name="Shu S."/>
            <person name="Leebens-Mack J."/>
            <person name="Grimwood J."/>
            <person name="Schmutz J."/>
            <person name="Soltis P."/>
            <person name="Soltis D."/>
            <person name="Chen Z.-H."/>
        </authorList>
    </citation>
    <scope>NUCLEOTIDE SEQUENCE</scope>
    <source>
        <strain evidence="1">Whitten #5841</strain>
        <tissue evidence="1">Leaf</tissue>
    </source>
</reference>
<keyword evidence="2" id="KW-1185">Reference proteome</keyword>
<name>A0A8T2TTI5_CERRI</name>
<protein>
    <submittedName>
        <fullName evidence="1">Uncharacterized protein</fullName>
    </submittedName>
</protein>
<accession>A0A8T2TTI5</accession>
<sequence>MNKQRGAQFMAFEGGLAQGPHSFSEGGHVMKTGARKLVCFFFLSFKEAEKIPACTRWSRRHTCCYLCAKRGLSRDEEDYKGYFPNCLQKKERKAETLIDNKRSCADAHLSMDKPGNPIKPLGRKENMSLPREGLCWFSWRLEA</sequence>
<evidence type="ECO:0000313" key="1">
    <source>
        <dbReference type="EMBL" id="KAH7426727.1"/>
    </source>
</evidence>
<comment type="caution">
    <text evidence="1">The sequence shown here is derived from an EMBL/GenBank/DDBJ whole genome shotgun (WGS) entry which is preliminary data.</text>
</comment>
<dbReference type="AlphaFoldDB" id="A0A8T2TTI5"/>
<proteinExistence type="predicted"/>
<gene>
    <name evidence="1" type="ORF">KP509_10G014700</name>
</gene>
<dbReference type="Proteomes" id="UP000825935">
    <property type="component" value="Chromosome 10"/>
</dbReference>
<dbReference type="EMBL" id="CM035415">
    <property type="protein sequence ID" value="KAH7426727.1"/>
    <property type="molecule type" value="Genomic_DNA"/>
</dbReference>